<sequence>MSDNSLQIASVVMCSIILALILLAAYFMWRQWNSFRNLLHIKPKRSNI</sequence>
<reference evidence="2" key="1">
    <citation type="journal article" date="2020" name="Nature">
        <title>Giant virus diversity and host interactions through global metagenomics.</title>
        <authorList>
            <person name="Schulz F."/>
            <person name="Roux S."/>
            <person name="Paez-Espino D."/>
            <person name="Jungbluth S."/>
            <person name="Walsh D.A."/>
            <person name="Denef V.J."/>
            <person name="McMahon K.D."/>
            <person name="Konstantinidis K.T."/>
            <person name="Eloe-Fadrosh E.A."/>
            <person name="Kyrpides N.C."/>
            <person name="Woyke T."/>
        </authorList>
    </citation>
    <scope>NUCLEOTIDE SEQUENCE</scope>
    <source>
        <strain evidence="2">GVMAG-M-3300021354-14</strain>
    </source>
</reference>
<name>A0A6C0CMR6_9ZZZZ</name>
<evidence type="ECO:0000313" key="2">
    <source>
        <dbReference type="EMBL" id="QHT04989.1"/>
    </source>
</evidence>
<dbReference type="EMBL" id="MN739448">
    <property type="protein sequence ID" value="QHT04989.1"/>
    <property type="molecule type" value="Genomic_DNA"/>
</dbReference>
<organism evidence="2">
    <name type="scientific">viral metagenome</name>
    <dbReference type="NCBI Taxonomy" id="1070528"/>
    <lineage>
        <taxon>unclassified sequences</taxon>
        <taxon>metagenomes</taxon>
        <taxon>organismal metagenomes</taxon>
    </lineage>
</organism>
<keyword evidence="1" id="KW-1133">Transmembrane helix</keyword>
<feature type="transmembrane region" description="Helical" evidence="1">
    <location>
        <begin position="6"/>
        <end position="29"/>
    </location>
</feature>
<proteinExistence type="predicted"/>
<keyword evidence="1" id="KW-0472">Membrane</keyword>
<accession>A0A6C0CMR6</accession>
<keyword evidence="1" id="KW-0812">Transmembrane</keyword>
<protein>
    <submittedName>
        <fullName evidence="2">Uncharacterized protein</fullName>
    </submittedName>
</protein>
<evidence type="ECO:0000256" key="1">
    <source>
        <dbReference type="SAM" id="Phobius"/>
    </source>
</evidence>
<dbReference type="AlphaFoldDB" id="A0A6C0CMR6"/>